<protein>
    <submittedName>
        <fullName evidence="1">Uncharacterized protein</fullName>
    </submittedName>
</protein>
<dbReference type="EMBL" id="KZ309607">
    <property type="protein sequence ID" value="KAG8239353.1"/>
    <property type="molecule type" value="Genomic_DNA"/>
</dbReference>
<evidence type="ECO:0000313" key="2">
    <source>
        <dbReference type="Proteomes" id="UP000792457"/>
    </source>
</evidence>
<sequence length="88" mass="9518">MIETGKKDRRTGEDIKKPLCVADYNSCMGAIDKADMMLSSIGSIRKSQQTVLDETAGIGGIKAMVFGLCNREINSEAEQLSGMKRSST</sequence>
<reference evidence="1" key="1">
    <citation type="submission" date="2013-04" db="EMBL/GenBank/DDBJ databases">
        <authorList>
            <person name="Qu J."/>
            <person name="Murali S.C."/>
            <person name="Bandaranaike D."/>
            <person name="Bellair M."/>
            <person name="Blankenburg K."/>
            <person name="Chao H."/>
            <person name="Dinh H."/>
            <person name="Doddapaneni H."/>
            <person name="Downs B."/>
            <person name="Dugan-Rocha S."/>
            <person name="Elkadiri S."/>
            <person name="Gnanaolivu R.D."/>
            <person name="Hernandez B."/>
            <person name="Javaid M."/>
            <person name="Jayaseelan J.C."/>
            <person name="Lee S."/>
            <person name="Li M."/>
            <person name="Ming W."/>
            <person name="Munidasa M."/>
            <person name="Muniz J."/>
            <person name="Nguyen L."/>
            <person name="Ongeri F."/>
            <person name="Osuji N."/>
            <person name="Pu L.-L."/>
            <person name="Puazo M."/>
            <person name="Qu C."/>
            <person name="Quiroz J."/>
            <person name="Raj R."/>
            <person name="Weissenberger G."/>
            <person name="Xin Y."/>
            <person name="Zou X."/>
            <person name="Han Y."/>
            <person name="Richards S."/>
            <person name="Worley K."/>
            <person name="Muzny D."/>
            <person name="Gibbs R."/>
        </authorList>
    </citation>
    <scope>NUCLEOTIDE SEQUENCE</scope>
    <source>
        <strain evidence="1">Sampled in the wild</strain>
    </source>
</reference>
<gene>
    <name evidence="1" type="ORF">J437_LFUL017966</name>
</gene>
<dbReference type="OrthoDB" id="6146839at2759"/>
<comment type="caution">
    <text evidence="1">The sequence shown here is derived from an EMBL/GenBank/DDBJ whole genome shotgun (WGS) entry which is preliminary data.</text>
</comment>
<reference evidence="1" key="2">
    <citation type="submission" date="2017-10" db="EMBL/GenBank/DDBJ databases">
        <title>Ladona fulva Genome sequencing and assembly.</title>
        <authorList>
            <person name="Murali S."/>
            <person name="Richards S."/>
            <person name="Bandaranaike D."/>
            <person name="Bellair M."/>
            <person name="Blankenburg K."/>
            <person name="Chao H."/>
            <person name="Dinh H."/>
            <person name="Doddapaneni H."/>
            <person name="Dugan-Rocha S."/>
            <person name="Elkadiri S."/>
            <person name="Gnanaolivu R."/>
            <person name="Hernandez B."/>
            <person name="Skinner E."/>
            <person name="Javaid M."/>
            <person name="Lee S."/>
            <person name="Li M."/>
            <person name="Ming W."/>
            <person name="Munidasa M."/>
            <person name="Muniz J."/>
            <person name="Nguyen L."/>
            <person name="Hughes D."/>
            <person name="Osuji N."/>
            <person name="Pu L.-L."/>
            <person name="Puazo M."/>
            <person name="Qu C."/>
            <person name="Quiroz J."/>
            <person name="Raj R."/>
            <person name="Weissenberger G."/>
            <person name="Xin Y."/>
            <person name="Zou X."/>
            <person name="Han Y."/>
            <person name="Worley K."/>
            <person name="Muzny D."/>
            <person name="Gibbs R."/>
        </authorList>
    </citation>
    <scope>NUCLEOTIDE SEQUENCE</scope>
    <source>
        <strain evidence="1">Sampled in the wild</strain>
    </source>
</reference>
<organism evidence="1 2">
    <name type="scientific">Ladona fulva</name>
    <name type="common">Scarce chaser dragonfly</name>
    <name type="synonym">Libellula fulva</name>
    <dbReference type="NCBI Taxonomy" id="123851"/>
    <lineage>
        <taxon>Eukaryota</taxon>
        <taxon>Metazoa</taxon>
        <taxon>Ecdysozoa</taxon>
        <taxon>Arthropoda</taxon>
        <taxon>Hexapoda</taxon>
        <taxon>Insecta</taxon>
        <taxon>Pterygota</taxon>
        <taxon>Palaeoptera</taxon>
        <taxon>Odonata</taxon>
        <taxon>Epiprocta</taxon>
        <taxon>Anisoptera</taxon>
        <taxon>Libelluloidea</taxon>
        <taxon>Libellulidae</taxon>
        <taxon>Ladona</taxon>
    </lineage>
</organism>
<keyword evidence="2" id="KW-1185">Reference proteome</keyword>
<dbReference type="Proteomes" id="UP000792457">
    <property type="component" value="Unassembled WGS sequence"/>
</dbReference>
<proteinExistence type="predicted"/>
<accession>A0A8K0KWD7</accession>
<dbReference type="AlphaFoldDB" id="A0A8K0KWD7"/>
<name>A0A8K0KWD7_LADFU</name>
<evidence type="ECO:0000313" key="1">
    <source>
        <dbReference type="EMBL" id="KAG8239353.1"/>
    </source>
</evidence>